<feature type="coiled-coil region" evidence="1">
    <location>
        <begin position="104"/>
        <end position="166"/>
    </location>
</feature>
<evidence type="ECO:0000313" key="4">
    <source>
        <dbReference type="Proteomes" id="UP000663879"/>
    </source>
</evidence>
<proteinExistence type="predicted"/>
<evidence type="ECO:0000256" key="1">
    <source>
        <dbReference type="SAM" id="Coils"/>
    </source>
</evidence>
<evidence type="ECO:0000313" key="3">
    <source>
        <dbReference type="EMBL" id="CAF0895905.1"/>
    </source>
</evidence>
<gene>
    <name evidence="3" type="ORF">OXX778_LOCUS11149</name>
</gene>
<evidence type="ECO:0000256" key="2">
    <source>
        <dbReference type="SAM" id="MobiDB-lite"/>
    </source>
</evidence>
<protein>
    <submittedName>
        <fullName evidence="3">Uncharacterized protein</fullName>
    </submittedName>
</protein>
<keyword evidence="1" id="KW-0175">Coiled coil</keyword>
<name>A0A813ZC52_9BILA</name>
<dbReference type="EMBL" id="CAJNOC010001853">
    <property type="protein sequence ID" value="CAF0895905.1"/>
    <property type="molecule type" value="Genomic_DNA"/>
</dbReference>
<dbReference type="Proteomes" id="UP000663879">
    <property type="component" value="Unassembled WGS sequence"/>
</dbReference>
<sequence length="183" mass="21592">MYRNKLIVKVNGEETEETTKQKNTRKFEIELSKYKAIKHENLKQTETNKRKRADSSLEESDPRPKTSKTITNDEESSDSFKSVEDYSSEKQNLTNKQIVDKQTMIELKQENAELKKENAELKQELLNIKKRELEVESALFLCRIQKEMLERDKETLLKEREETAELACRIINVVNKKEDPLKQ</sequence>
<accession>A0A813ZC52</accession>
<dbReference type="AlphaFoldDB" id="A0A813ZC52"/>
<feature type="region of interest" description="Disordered" evidence="2">
    <location>
        <begin position="38"/>
        <end position="91"/>
    </location>
</feature>
<feature type="region of interest" description="Disordered" evidence="2">
    <location>
        <begin position="1"/>
        <end position="23"/>
    </location>
</feature>
<comment type="caution">
    <text evidence="3">The sequence shown here is derived from an EMBL/GenBank/DDBJ whole genome shotgun (WGS) entry which is preliminary data.</text>
</comment>
<organism evidence="3 4">
    <name type="scientific">Brachionus calyciflorus</name>
    <dbReference type="NCBI Taxonomy" id="104777"/>
    <lineage>
        <taxon>Eukaryota</taxon>
        <taxon>Metazoa</taxon>
        <taxon>Spiralia</taxon>
        <taxon>Gnathifera</taxon>
        <taxon>Rotifera</taxon>
        <taxon>Eurotatoria</taxon>
        <taxon>Monogononta</taxon>
        <taxon>Pseudotrocha</taxon>
        <taxon>Ploima</taxon>
        <taxon>Brachionidae</taxon>
        <taxon>Brachionus</taxon>
    </lineage>
</organism>
<reference evidence="3" key="1">
    <citation type="submission" date="2021-02" db="EMBL/GenBank/DDBJ databases">
        <authorList>
            <person name="Nowell W R."/>
        </authorList>
    </citation>
    <scope>NUCLEOTIDE SEQUENCE</scope>
    <source>
        <strain evidence="3">Ploen Becks lab</strain>
    </source>
</reference>
<keyword evidence="4" id="KW-1185">Reference proteome</keyword>
<feature type="compositionally biased region" description="Basic and acidic residues" evidence="2">
    <location>
        <begin position="38"/>
        <end position="48"/>
    </location>
</feature>